<dbReference type="AlphaFoldDB" id="A0A1H8CBF9"/>
<keyword evidence="2" id="KW-1185">Reference proteome</keyword>
<gene>
    <name evidence="1" type="ORF">SAMN05444955_103159</name>
</gene>
<proteinExistence type="predicted"/>
<dbReference type="EMBL" id="FOCQ01000003">
    <property type="protein sequence ID" value="SEM91754.1"/>
    <property type="molecule type" value="Genomic_DNA"/>
</dbReference>
<evidence type="ECO:0000313" key="1">
    <source>
        <dbReference type="EMBL" id="SEM91754.1"/>
    </source>
</evidence>
<organism evidence="1 2">
    <name type="scientific">Lihuaxuella thermophila</name>
    <dbReference type="NCBI Taxonomy" id="1173111"/>
    <lineage>
        <taxon>Bacteria</taxon>
        <taxon>Bacillati</taxon>
        <taxon>Bacillota</taxon>
        <taxon>Bacilli</taxon>
        <taxon>Bacillales</taxon>
        <taxon>Thermoactinomycetaceae</taxon>
        <taxon>Lihuaxuella</taxon>
    </lineage>
</organism>
<dbReference type="RefSeq" id="WP_139179434.1">
    <property type="nucleotide sequence ID" value="NZ_FOCQ01000003.1"/>
</dbReference>
<protein>
    <submittedName>
        <fullName evidence="1">Uncharacterized protein</fullName>
    </submittedName>
</protein>
<reference evidence="1 2" key="1">
    <citation type="submission" date="2016-10" db="EMBL/GenBank/DDBJ databases">
        <authorList>
            <person name="de Groot N.N."/>
        </authorList>
    </citation>
    <scope>NUCLEOTIDE SEQUENCE [LARGE SCALE GENOMIC DNA]</scope>
    <source>
        <strain evidence="1 2">DSM 46701</strain>
    </source>
</reference>
<name>A0A1H8CBF9_9BACL</name>
<sequence length="78" mass="8468">MAEEIHIAVILVSEMAMAAMEEAEKMEVETAGVEMVEVNILLSPFPSRQAWGGTPRGGRAGAGNRKDFTIARYQITSD</sequence>
<evidence type="ECO:0000313" key="2">
    <source>
        <dbReference type="Proteomes" id="UP000199695"/>
    </source>
</evidence>
<accession>A0A1H8CBF9</accession>
<dbReference type="Proteomes" id="UP000199695">
    <property type="component" value="Unassembled WGS sequence"/>
</dbReference>